<proteinExistence type="predicted"/>
<dbReference type="PROSITE" id="PS51257">
    <property type="entry name" value="PROKAR_LIPOPROTEIN"/>
    <property type="match status" value="1"/>
</dbReference>
<evidence type="ECO:0008006" key="5">
    <source>
        <dbReference type="Google" id="ProtNLM"/>
    </source>
</evidence>
<keyword evidence="2" id="KW-0732">Signal</keyword>
<comment type="caution">
    <text evidence="3">The sequence shown here is derived from an EMBL/GenBank/DDBJ whole genome shotgun (WGS) entry which is preliminary data.</text>
</comment>
<dbReference type="EMBL" id="NQMN01000002">
    <property type="protein sequence ID" value="PAF54962.1"/>
    <property type="molecule type" value="Genomic_DNA"/>
</dbReference>
<feature type="region of interest" description="Disordered" evidence="1">
    <location>
        <begin position="78"/>
        <end position="104"/>
    </location>
</feature>
<feature type="chain" id="PRO_5045107679" description="Lipoprotein-associated type-17 domain-containing protein" evidence="2">
    <location>
        <begin position="22"/>
        <end position="713"/>
    </location>
</feature>
<dbReference type="Proteomes" id="UP000217033">
    <property type="component" value="Unassembled WGS sequence"/>
</dbReference>
<evidence type="ECO:0000256" key="2">
    <source>
        <dbReference type="SAM" id="SignalP"/>
    </source>
</evidence>
<name>A0ABX4H501_9BACT</name>
<evidence type="ECO:0000313" key="4">
    <source>
        <dbReference type="Proteomes" id="UP000217033"/>
    </source>
</evidence>
<evidence type="ECO:0000256" key="1">
    <source>
        <dbReference type="SAM" id="MobiDB-lite"/>
    </source>
</evidence>
<dbReference type="RefSeq" id="WP_084232139.1">
    <property type="nucleotide sequence ID" value="NZ_FWXE01000004.1"/>
</dbReference>
<accession>A0ABX4H501</accession>
<keyword evidence="4" id="KW-1185">Reference proteome</keyword>
<reference evidence="3" key="1">
    <citation type="submission" date="2017-08" db="EMBL/GenBank/DDBJ databases">
        <authorList>
            <person name="Alvarez-Ponce D."/>
            <person name="Weitzman C.L."/>
            <person name="Tillett R.L."/>
            <person name="Sandmeier F.C."/>
            <person name="Tracy C.R."/>
        </authorList>
    </citation>
    <scope>NUCLEOTIDE SEQUENCE [LARGE SCALE GENOMIC DNA]</scope>
    <source>
        <strain evidence="3">PS6</strain>
    </source>
</reference>
<evidence type="ECO:0000313" key="3">
    <source>
        <dbReference type="EMBL" id="PAF54962.1"/>
    </source>
</evidence>
<organism evidence="3 4">
    <name type="scientific">Mycoplasmopsis agassizii</name>
    <dbReference type="NCBI Taxonomy" id="33922"/>
    <lineage>
        <taxon>Bacteria</taxon>
        <taxon>Bacillati</taxon>
        <taxon>Mycoplasmatota</taxon>
        <taxon>Mycoplasmoidales</taxon>
        <taxon>Metamycoplasmataceae</taxon>
        <taxon>Mycoplasmopsis</taxon>
    </lineage>
</organism>
<protein>
    <recommendedName>
        <fullName evidence="5">Lipoprotein-associated type-17 domain-containing protein</fullName>
    </recommendedName>
</protein>
<sequence>MKKTKKLLISFAVLAGLSATAAAVACSTSVVNKETKTELDNNLNNTPVVNGNGIQAPVEVKATKPVEVVGQVSVNQQKEDTNTTTKTKVVHHVDPDGADSEDDWTEESNQATAEFKAIEKGLIEVFGSQKTIELKDFKQSAKDFIEETNKQPFKVQLARLLEGTTLTKEQKDKVKELLSRRIFNMPVMKNLHLVDHNPTQATLRLLFSFEVKGFKLDFTVNGFLNPNKKVEPKVEVQLENKDVSSQAQTLDNTTEKDDRMITVSIGKPVDDTPIMAIPLPDKPQVETKKPSSIYEKHPLWFAYLPNGNQKLVASLAARLDKLSKATTIRLKNNKSVKEYYEHFSKLNPSDSLVNLFDEHSLDFAQRGGSPSFSDYGYLIAKTKVKNIKWIWNRQTVTNPLSVEFTLFYNNSDHKFKFNFVTASNKLDDLQNIKFDLSKTYEVRQPGIDGETDSSGNLYRSSRAVSSRKNVYEFMTKFSRSRDLQTNMNMLGDFLKDANLNAEQWKIVRLIQSVPITGSALEFTENGGNTTDTFDIVLRYGKDNKVFRLKVKIAPTSHWYSHNVEPLFNYVDFEILKEFIFKVNQSMVLKRKISDTLTDWDKFRRDTDWSYMSYMFTINTPHEGRVEDIFRPTSKNFDPKPEPTSWNPISIIKNVHIKNMRYYETQGSHQILRMNPYFTYRNGIKTSKYAHMGQSLYIIVDRWQEEGPDIQNWY</sequence>
<gene>
    <name evidence="3" type="ORF">CJF60_04480</name>
</gene>
<feature type="signal peptide" evidence="2">
    <location>
        <begin position="1"/>
        <end position="21"/>
    </location>
</feature>